<dbReference type="KEGG" id="fai:FAD_0472"/>
<dbReference type="InterPro" id="IPR036259">
    <property type="entry name" value="MFS_trans_sf"/>
</dbReference>
<keyword evidence="1" id="KW-1133">Transmembrane helix</keyword>
<dbReference type="EMBL" id="JABGBP010000144">
    <property type="protein sequence ID" value="NOL60035.1"/>
    <property type="molecule type" value="Genomic_DNA"/>
</dbReference>
<feature type="transmembrane region" description="Helical" evidence="1">
    <location>
        <begin position="349"/>
        <end position="372"/>
    </location>
</feature>
<evidence type="ECO:0000313" key="3">
    <source>
        <dbReference type="EMBL" id="ARD84387.1"/>
    </source>
</evidence>
<feature type="transmembrane region" description="Helical" evidence="1">
    <location>
        <begin position="223"/>
        <end position="245"/>
    </location>
</feature>
<dbReference type="GO" id="GO:0022857">
    <property type="term" value="F:transmembrane transporter activity"/>
    <property type="evidence" value="ECO:0007669"/>
    <property type="project" value="InterPro"/>
</dbReference>
<feature type="transmembrane region" description="Helical" evidence="1">
    <location>
        <begin position="34"/>
        <end position="53"/>
    </location>
</feature>
<dbReference type="PANTHER" id="PTHR43129">
    <property type="entry name" value="FOSMIDOMYCIN RESISTANCE PROTEIN"/>
    <property type="match status" value="1"/>
</dbReference>
<dbReference type="SUPFAM" id="SSF103473">
    <property type="entry name" value="MFS general substrate transporter"/>
    <property type="match status" value="1"/>
</dbReference>
<reference evidence="3 5" key="1">
    <citation type="submission" date="2011-10" db="EMBL/GenBank/DDBJ databases">
        <title>Metabolic and evolutionary patterns in the extreme acidophile Ferroplasma acidiphilum.</title>
        <authorList>
            <person name="Golyshina O.V."/>
            <person name="Kozyavkin S.A."/>
            <person name="Tatusov R.L."/>
            <person name="Slesarev A.I."/>
            <person name="Golyshin P.N."/>
        </authorList>
    </citation>
    <scope>NUCLEOTIDE SEQUENCE [LARGE SCALE GENOMIC DNA]</scope>
    <source>
        <strain evidence="3">Berkeley</strain>
        <strain evidence="5">Y</strain>
    </source>
</reference>
<reference evidence="4 6" key="2">
    <citation type="submission" date="2020-05" db="EMBL/GenBank/DDBJ databases">
        <authorList>
            <person name="Zhang R."/>
        </authorList>
    </citation>
    <scope>NUCLEOTIDE SEQUENCE [LARGE SCALE GENOMIC DNA]</scope>
    <source>
        <strain evidence="4 6">DSM 28986</strain>
    </source>
</reference>
<dbReference type="STRING" id="74969.FAD_0472"/>
<dbReference type="GO" id="GO:0005886">
    <property type="term" value="C:plasma membrane"/>
    <property type="evidence" value="ECO:0007669"/>
    <property type="project" value="TreeGrafter"/>
</dbReference>
<feature type="domain" description="Major facilitator superfamily (MFS) profile" evidence="2">
    <location>
        <begin position="7"/>
        <end position="403"/>
    </location>
</feature>
<keyword evidence="1" id="KW-0812">Transmembrane</keyword>
<feature type="transmembrane region" description="Helical" evidence="1">
    <location>
        <begin position="312"/>
        <end position="337"/>
    </location>
</feature>
<gene>
    <name evidence="3" type="ORF">FAD_0472</name>
    <name evidence="4" type="ORF">HLB00_04200</name>
</gene>
<dbReference type="GeneID" id="31675981"/>
<feature type="transmembrane region" description="Helical" evidence="1">
    <location>
        <begin position="257"/>
        <end position="276"/>
    </location>
</feature>
<dbReference type="GeneID" id="16025676"/>
<dbReference type="PANTHER" id="PTHR43129:SF1">
    <property type="entry name" value="FOSMIDOMYCIN RESISTANCE PROTEIN"/>
    <property type="match status" value="1"/>
</dbReference>
<keyword evidence="1" id="KW-0472">Membrane</keyword>
<feature type="transmembrane region" description="Helical" evidence="1">
    <location>
        <begin position="139"/>
        <end position="160"/>
    </location>
</feature>
<dbReference type="OrthoDB" id="29061at2157"/>
<feature type="transmembrane region" description="Helical" evidence="1">
    <location>
        <begin position="166"/>
        <end position="190"/>
    </location>
</feature>
<dbReference type="PROSITE" id="PS50850">
    <property type="entry name" value="MFS"/>
    <property type="match status" value="1"/>
</dbReference>
<accession>A0A1V0N2R3</accession>
<feature type="transmembrane region" description="Helical" evidence="1">
    <location>
        <begin position="288"/>
        <end position="306"/>
    </location>
</feature>
<feature type="transmembrane region" description="Helical" evidence="1">
    <location>
        <begin position="101"/>
        <end position="127"/>
    </location>
</feature>
<evidence type="ECO:0000313" key="5">
    <source>
        <dbReference type="Proteomes" id="UP000192050"/>
    </source>
</evidence>
<name>A0A1V0N2R3_9ARCH</name>
<dbReference type="InterPro" id="IPR020846">
    <property type="entry name" value="MFS_dom"/>
</dbReference>
<keyword evidence="5" id="KW-1185">Reference proteome</keyword>
<feature type="transmembrane region" description="Helical" evidence="1">
    <location>
        <begin position="74"/>
        <end position="95"/>
    </location>
</feature>
<dbReference type="Gene3D" id="1.20.1250.20">
    <property type="entry name" value="MFS general substrate transporter like domains"/>
    <property type="match status" value="2"/>
</dbReference>
<evidence type="ECO:0000313" key="4">
    <source>
        <dbReference type="EMBL" id="NOL60035.1"/>
    </source>
</evidence>
<dbReference type="InterPro" id="IPR011701">
    <property type="entry name" value="MFS"/>
</dbReference>
<evidence type="ECO:0000256" key="1">
    <source>
        <dbReference type="SAM" id="Phobius"/>
    </source>
</evidence>
<dbReference type="EMBL" id="CP015363">
    <property type="protein sequence ID" value="ARD84387.1"/>
    <property type="molecule type" value="Genomic_DNA"/>
</dbReference>
<dbReference type="AlphaFoldDB" id="A0A1V0N2R3"/>
<dbReference type="Pfam" id="PF07690">
    <property type="entry name" value="MFS_1"/>
    <property type="match status" value="1"/>
</dbReference>
<dbReference type="Proteomes" id="UP000546917">
    <property type="component" value="Unassembled WGS sequence"/>
</dbReference>
<feature type="transmembrane region" description="Helical" evidence="1">
    <location>
        <begin position="378"/>
        <end position="398"/>
    </location>
</feature>
<organism evidence="3 5">
    <name type="scientific">Ferroplasma acidiphilum</name>
    <dbReference type="NCBI Taxonomy" id="74969"/>
    <lineage>
        <taxon>Archaea</taxon>
        <taxon>Methanobacteriati</taxon>
        <taxon>Thermoplasmatota</taxon>
        <taxon>Thermoplasmata</taxon>
        <taxon>Thermoplasmatales</taxon>
        <taxon>Ferroplasmaceae</taxon>
        <taxon>Ferroplasma</taxon>
    </lineage>
</organism>
<sequence length="411" mass="44736">MKDQGKSLIFTSLGHFANDGNFLLFPTLIAYYKVIPHVSIAFLGVMAIIYNLLSGLLGPSIGKLADRIDRDGALIFLGILLEAISAIFFGLAFVFTAYVNYIILVAAVILGIGQAFYHPIGASILAFTYGKKDSSTAMGINGSFGSLGRALIPSVLVYAIVFFGKFYGLVAVAAYTTIAAVIILGGLSFFKRSKYIKIDTKKHAKNTEESKASESEYKKYGKFLYILTAIVFIRSFFLMGTVTFTPDYFDNIFHSKVIMGDLLTISFLGAVVGQPYFGRVVKDHGGKFTIAVTTIASTVFFGLMLLTDNVYLVTVIYLLYATFAFTSFPVLLGYVAQTIPQKFSTRSNALVWSFGNIVGGAIGIAIVTILLYVHVALYTSLVVMLIFSVISIIMLPLLPSKKKQEELASGI</sequence>
<dbReference type="Proteomes" id="UP000192050">
    <property type="component" value="Chromosome"/>
</dbReference>
<evidence type="ECO:0000313" key="6">
    <source>
        <dbReference type="Proteomes" id="UP000546917"/>
    </source>
</evidence>
<evidence type="ECO:0000259" key="2">
    <source>
        <dbReference type="PROSITE" id="PS50850"/>
    </source>
</evidence>
<proteinExistence type="predicted"/>
<protein>
    <submittedName>
        <fullName evidence="4">MFS transporter</fullName>
    </submittedName>
    <submittedName>
        <fullName evidence="3">Major facilitator superfamily permease</fullName>
    </submittedName>
</protein>
<dbReference type="RefSeq" id="WP_009887527.1">
    <property type="nucleotide sequence ID" value="NZ_CP015363.1"/>
</dbReference>